<dbReference type="AlphaFoldDB" id="A0A7S1QX91"/>
<evidence type="ECO:0000256" key="1">
    <source>
        <dbReference type="SAM" id="MobiDB-lite"/>
    </source>
</evidence>
<dbReference type="EMBL" id="HBGE01052047">
    <property type="protein sequence ID" value="CAD9150194.1"/>
    <property type="molecule type" value="Transcribed_RNA"/>
</dbReference>
<feature type="compositionally biased region" description="Basic residues" evidence="1">
    <location>
        <begin position="127"/>
        <end position="139"/>
    </location>
</feature>
<feature type="compositionally biased region" description="Low complexity" evidence="1">
    <location>
        <begin position="86"/>
        <end position="124"/>
    </location>
</feature>
<organism evidence="2">
    <name type="scientific">Alexandrium catenella</name>
    <name type="common">Red tide dinoflagellate</name>
    <name type="synonym">Gonyaulax catenella</name>
    <dbReference type="NCBI Taxonomy" id="2925"/>
    <lineage>
        <taxon>Eukaryota</taxon>
        <taxon>Sar</taxon>
        <taxon>Alveolata</taxon>
        <taxon>Dinophyceae</taxon>
        <taxon>Gonyaulacales</taxon>
        <taxon>Pyrocystaceae</taxon>
        <taxon>Alexandrium</taxon>
    </lineage>
</organism>
<feature type="region of interest" description="Disordered" evidence="1">
    <location>
        <begin position="69"/>
        <end position="139"/>
    </location>
</feature>
<proteinExistence type="predicted"/>
<evidence type="ECO:0000313" key="2">
    <source>
        <dbReference type="EMBL" id="CAD9150194.1"/>
    </source>
</evidence>
<protein>
    <submittedName>
        <fullName evidence="2">Uncharacterized protein</fullName>
    </submittedName>
</protein>
<feature type="compositionally biased region" description="Basic and acidic residues" evidence="1">
    <location>
        <begin position="12"/>
        <end position="43"/>
    </location>
</feature>
<reference evidence="2" key="1">
    <citation type="submission" date="2021-01" db="EMBL/GenBank/DDBJ databases">
        <authorList>
            <person name="Corre E."/>
            <person name="Pelletier E."/>
            <person name="Niang G."/>
            <person name="Scheremetjew M."/>
            <person name="Finn R."/>
            <person name="Kale V."/>
            <person name="Holt S."/>
            <person name="Cochrane G."/>
            <person name="Meng A."/>
            <person name="Brown T."/>
            <person name="Cohen L."/>
        </authorList>
    </citation>
    <scope>NUCLEOTIDE SEQUENCE</scope>
    <source>
        <strain evidence="2">OF101</strain>
    </source>
</reference>
<name>A0A7S1QX91_ALECA</name>
<sequence length="139" mass="14582">MGRSAKMVRMPAFEKQKRQDREQDWRPSKWKEGRKQDKEQKKIAREDLARKEAEAAKVAPAGILAARQRLGGASAKRVSFGEDPAGKTAAADADMGDAQAAAAVASVGGEPGDAAPGEAGSASGVPKKGKKKKAKAKAK</sequence>
<gene>
    <name evidence="2" type="ORF">ACAT0790_LOCUS31408</name>
</gene>
<accession>A0A7S1QX91</accession>
<feature type="region of interest" description="Disordered" evidence="1">
    <location>
        <begin position="1"/>
        <end position="43"/>
    </location>
</feature>